<reference evidence="2" key="1">
    <citation type="journal article" date="2019" name="Int. J. Syst. Evol. Microbiol.">
        <title>The Global Catalogue of Microorganisms (GCM) 10K type strain sequencing project: providing services to taxonomists for standard genome sequencing and annotation.</title>
        <authorList>
            <consortium name="The Broad Institute Genomics Platform"/>
            <consortium name="The Broad Institute Genome Sequencing Center for Infectious Disease"/>
            <person name="Wu L."/>
            <person name="Ma J."/>
        </authorList>
    </citation>
    <scope>NUCLEOTIDE SEQUENCE [LARGE SCALE GENOMIC DNA]</scope>
    <source>
        <strain evidence="2">JCM 6923</strain>
    </source>
</reference>
<dbReference type="Proteomes" id="UP001501721">
    <property type="component" value="Unassembled WGS sequence"/>
</dbReference>
<dbReference type="EMBL" id="BAAATL010000016">
    <property type="protein sequence ID" value="GAA2489545.1"/>
    <property type="molecule type" value="Genomic_DNA"/>
</dbReference>
<name>A0ABP5YZ39_9ACTN</name>
<comment type="caution">
    <text evidence="1">The sequence shown here is derived from an EMBL/GenBank/DDBJ whole genome shotgun (WGS) entry which is preliminary data.</text>
</comment>
<protein>
    <recommendedName>
        <fullName evidence="3">Resolvase/invertase-type recombinase catalytic domain-containing protein</fullName>
    </recommendedName>
</protein>
<dbReference type="RefSeq" id="WP_346075447.1">
    <property type="nucleotide sequence ID" value="NZ_BAAATL010000016.1"/>
</dbReference>
<evidence type="ECO:0000313" key="2">
    <source>
        <dbReference type="Proteomes" id="UP001501721"/>
    </source>
</evidence>
<evidence type="ECO:0008006" key="3">
    <source>
        <dbReference type="Google" id="ProtNLM"/>
    </source>
</evidence>
<keyword evidence="2" id="KW-1185">Reference proteome</keyword>
<sequence length="130" mass="14175">MKRTPGDTLRRGNLADAAGGFPARATVVLYACVPPGLNQDRVLARLREHAEARDWVVVGEALDLTSTETPLEHRPNWADAWAYIMTGQATGIVTTFRACTQTSSSQALMKRLHEQHAFLSEESPTGAGTR</sequence>
<evidence type="ECO:0000313" key="1">
    <source>
        <dbReference type="EMBL" id="GAA2489545.1"/>
    </source>
</evidence>
<organism evidence="1 2">
    <name type="scientific">Streptomyces graminearus</name>
    <dbReference type="NCBI Taxonomy" id="284030"/>
    <lineage>
        <taxon>Bacteria</taxon>
        <taxon>Bacillati</taxon>
        <taxon>Actinomycetota</taxon>
        <taxon>Actinomycetes</taxon>
        <taxon>Kitasatosporales</taxon>
        <taxon>Streptomycetaceae</taxon>
        <taxon>Streptomyces</taxon>
    </lineage>
</organism>
<accession>A0ABP5YZ39</accession>
<gene>
    <name evidence="1" type="ORF">GCM10010422_39910</name>
</gene>
<proteinExistence type="predicted"/>